<dbReference type="Gene3D" id="3.40.50.300">
    <property type="entry name" value="P-loop containing nucleotide triphosphate hydrolases"/>
    <property type="match status" value="1"/>
</dbReference>
<dbReference type="InParanoid" id="A0A286UPR3"/>
<evidence type="ECO:0000256" key="2">
    <source>
        <dbReference type="ARBA" id="ARBA00022737"/>
    </source>
</evidence>
<feature type="repeat" description="WD" evidence="3">
    <location>
        <begin position="975"/>
        <end position="1017"/>
    </location>
</feature>
<dbReference type="InterPro" id="IPR019775">
    <property type="entry name" value="WD40_repeat_CS"/>
</dbReference>
<dbReference type="Gene3D" id="2.130.10.10">
    <property type="entry name" value="YVTN repeat-like/Quinoprotein amine dehydrogenase"/>
    <property type="match status" value="5"/>
</dbReference>
<evidence type="ECO:0000259" key="4">
    <source>
        <dbReference type="PROSITE" id="PS50837"/>
    </source>
</evidence>
<dbReference type="InterPro" id="IPR011047">
    <property type="entry name" value="Quinoprotein_ADH-like_sf"/>
</dbReference>
<dbReference type="InterPro" id="IPR036322">
    <property type="entry name" value="WD40_repeat_dom_sf"/>
</dbReference>
<dbReference type="PANTHER" id="PTHR22847">
    <property type="entry name" value="WD40 REPEAT PROTEIN"/>
    <property type="match status" value="1"/>
</dbReference>
<dbReference type="InterPro" id="IPR020472">
    <property type="entry name" value="WD40_PAC1"/>
</dbReference>
<dbReference type="AlphaFoldDB" id="A0A286UPR3"/>
<dbReference type="STRING" id="2282107.A0A286UPR3"/>
<dbReference type="PROSITE" id="PS50294">
    <property type="entry name" value="WD_REPEATS_REGION"/>
    <property type="match status" value="6"/>
</dbReference>
<dbReference type="PROSITE" id="PS00678">
    <property type="entry name" value="WD_REPEATS_1"/>
    <property type="match status" value="3"/>
</dbReference>
<evidence type="ECO:0000256" key="3">
    <source>
        <dbReference type="PROSITE-ProRule" id="PRU00221"/>
    </source>
</evidence>
<feature type="repeat" description="WD" evidence="3">
    <location>
        <begin position="800"/>
        <end position="841"/>
    </location>
</feature>
<dbReference type="OrthoDB" id="2157303at2759"/>
<dbReference type="CDD" id="cd00200">
    <property type="entry name" value="WD40"/>
    <property type="match status" value="1"/>
</dbReference>
<dbReference type="SMART" id="SM00382">
    <property type="entry name" value="AAA"/>
    <property type="match status" value="1"/>
</dbReference>
<organism evidence="5 6">
    <name type="scientific">Pyrrhoderma noxium</name>
    <dbReference type="NCBI Taxonomy" id="2282107"/>
    <lineage>
        <taxon>Eukaryota</taxon>
        <taxon>Fungi</taxon>
        <taxon>Dikarya</taxon>
        <taxon>Basidiomycota</taxon>
        <taxon>Agaricomycotina</taxon>
        <taxon>Agaricomycetes</taxon>
        <taxon>Hymenochaetales</taxon>
        <taxon>Hymenochaetaceae</taxon>
        <taxon>Pyrrhoderma</taxon>
    </lineage>
</organism>
<dbReference type="InterPro" id="IPR001680">
    <property type="entry name" value="WD40_rpt"/>
</dbReference>
<dbReference type="Pfam" id="PF24883">
    <property type="entry name" value="NPHP3_N"/>
    <property type="match status" value="1"/>
</dbReference>
<comment type="caution">
    <text evidence="5">The sequence shown here is derived from an EMBL/GenBank/DDBJ whole genome shotgun (WGS) entry which is preliminary data.</text>
</comment>
<dbReference type="GO" id="GO:1990234">
    <property type="term" value="C:transferase complex"/>
    <property type="evidence" value="ECO:0007669"/>
    <property type="project" value="UniProtKB-ARBA"/>
</dbReference>
<evidence type="ECO:0000313" key="5">
    <source>
        <dbReference type="EMBL" id="PAV21529.1"/>
    </source>
</evidence>
<feature type="repeat" description="WD" evidence="3">
    <location>
        <begin position="1061"/>
        <end position="1102"/>
    </location>
</feature>
<keyword evidence="5" id="KW-0675">Receptor</keyword>
<dbReference type="SUPFAM" id="SSF50978">
    <property type="entry name" value="WD40 repeat-like"/>
    <property type="match status" value="1"/>
</dbReference>
<dbReference type="PANTHER" id="PTHR22847:SF637">
    <property type="entry name" value="WD REPEAT DOMAIN 5B"/>
    <property type="match status" value="1"/>
</dbReference>
<name>A0A286UPR3_9AGAM</name>
<dbReference type="SUPFAM" id="SSF52540">
    <property type="entry name" value="P-loop containing nucleoside triphosphate hydrolases"/>
    <property type="match status" value="1"/>
</dbReference>
<dbReference type="InterPro" id="IPR015943">
    <property type="entry name" value="WD40/YVTN_repeat-like_dom_sf"/>
</dbReference>
<keyword evidence="2" id="KW-0677">Repeat</keyword>
<dbReference type="InterPro" id="IPR003593">
    <property type="entry name" value="AAA+_ATPase"/>
</dbReference>
<dbReference type="PROSITE" id="PS50082">
    <property type="entry name" value="WD_REPEATS_2"/>
    <property type="match status" value="9"/>
</dbReference>
<proteinExistence type="predicted"/>
<keyword evidence="1 3" id="KW-0853">WD repeat</keyword>
<feature type="repeat" description="WD" evidence="3">
    <location>
        <begin position="940"/>
        <end position="975"/>
    </location>
</feature>
<feature type="repeat" description="WD" evidence="3">
    <location>
        <begin position="721"/>
        <end position="755"/>
    </location>
</feature>
<dbReference type="Pfam" id="PF00400">
    <property type="entry name" value="WD40"/>
    <property type="match status" value="10"/>
</dbReference>
<dbReference type="PROSITE" id="PS50837">
    <property type="entry name" value="NACHT"/>
    <property type="match status" value="1"/>
</dbReference>
<feature type="repeat" description="WD" evidence="3">
    <location>
        <begin position="1019"/>
        <end position="1060"/>
    </location>
</feature>
<protein>
    <submittedName>
        <fullName evidence="5">Nucleotide-binding-oligomerization-domain like receptor</fullName>
    </submittedName>
</protein>
<dbReference type="PRINTS" id="PR00320">
    <property type="entry name" value="GPROTEINBRPT"/>
</dbReference>
<dbReference type="InterPro" id="IPR027417">
    <property type="entry name" value="P-loop_NTPase"/>
</dbReference>
<dbReference type="SUPFAM" id="SSF50998">
    <property type="entry name" value="Quinoprotein alcohol dehydrogenase-like"/>
    <property type="match status" value="1"/>
</dbReference>
<dbReference type="SMART" id="SM00320">
    <property type="entry name" value="WD40"/>
    <property type="match status" value="13"/>
</dbReference>
<gene>
    <name evidence="5" type="ORF">PNOK_0148600</name>
</gene>
<sequence length="1238" mass="137303">MPDNQSASTSSATSGLYNDIAKYQTNNEFQGLVYGQSNYFPNQYQNEHKALLHKLKTLLNPSNFAGDDRPDCLENTRAQTLRSIDEWVNSTGYPNVLLLIGAMGTGKSTIATTVAGRYQRKGQLGCHMFFVRGSSDPRNVLESIAYSLSAYSQTIAESLVDQLKDKGNLGPSDLKTKFDILLRGPLYTAATKAREPILIVLDALDECGAPKARQSLINVLRDGLPTLPPNFRFIITSRPENDILSAFTSLQHSKAEKFDLDLRVEESKLDVFKYIKYELEELRSSRILRVPQSWAWDESIQSLADIADGLFIWASTAIKLISEQQFDRFNSLVELAKNGKKVNLNDLYATILENAFRWDEGLKEIFFGVFSFVLFSKSPLSDEAINGVLGRDVAPDILMSLRSLVIYDPGNPITIRHASFYDYLVSCKEMPWYIDPEVQKAYIASKCLERMGESLRYNICNIPSSFVFNIDVPDIDNLVSQYIPPFLKYICCYWAHHLQDVPYSQKLCSQLRSFVHNQLLFWFEVLSLTNTFNDHVGPALLFAIDWVGKNDPELSSFLRDAHLQASIYSEPISKSVLQIYTSLLPLTKEESPMSMHYSKYANDAFRVEYIGTKPRNDCIKTIQVGDGYTPIDFLLFSPDGTRIVSNSKGGICVWDATSGKLIAGPLVGNDGSSVLSAAYLPDGRHIIGVSINGSIRKWDVLTGCPVWERVIVEGQIDSGWIVSAVFSPDRKSVVFGDNQGSIEIWDVETGKRDGSPFGGSTSCISCLSLSSDGKYLASVSEATTVIIWDMDKREARTGPLRGHTREVTEVDFSSNGNNIISGSLDGNIYVWDVNSGELSRKIICENEVYSATYSPDGLFILAGGRGGWIWDASWSVDETKAIFEEQQGEITSISLSPGGKFIASGSGNGNIYLGSEDGSIYLRNVLTGELVKKLQFSSGVESLSFSPVNEQLITFGSQDGTVQVWDVENDVIVKVGNHKRSITSIAFSPPDGTHVVSGSEDKTICIWNIERRELAVSPLTGHTNHVMAVAYSPDGTRLVSGSADNTVRIWNSKTGYLLSILNGHPDCVNSVAYCPLGSRIVSGSDKNTILVWDAKNGRIFCRPITGHKGRVGSVCFSPDGKRILSGSNDNNTRVWHANTGKPLFLPFRGHTRGVNSVCFFPDGRCFATGSFDGTIRIWTLDTVPYDTDWELRDDNWVVGKGGEFLMWVPKDLHAYLCHPRNISILNSSFHLKLHFDCE</sequence>
<feature type="domain" description="NACHT" evidence="4">
    <location>
        <begin position="95"/>
        <end position="239"/>
    </location>
</feature>
<feature type="repeat" description="WD" evidence="3">
    <location>
        <begin position="757"/>
        <end position="798"/>
    </location>
</feature>
<keyword evidence="6" id="KW-1185">Reference proteome</keyword>
<dbReference type="InterPro" id="IPR056884">
    <property type="entry name" value="NPHP3-like_N"/>
</dbReference>
<dbReference type="InterPro" id="IPR007111">
    <property type="entry name" value="NACHT_NTPase"/>
</dbReference>
<dbReference type="EMBL" id="NBII01000002">
    <property type="protein sequence ID" value="PAV21529.1"/>
    <property type="molecule type" value="Genomic_DNA"/>
</dbReference>
<feature type="repeat" description="WD" evidence="3">
    <location>
        <begin position="1104"/>
        <end position="1145"/>
    </location>
</feature>
<reference evidence="5 6" key="1">
    <citation type="journal article" date="2017" name="Mol. Ecol.">
        <title>Comparative and population genomic landscape of Phellinus noxius: A hypervariable fungus causing root rot in trees.</title>
        <authorList>
            <person name="Chung C.L."/>
            <person name="Lee T.J."/>
            <person name="Akiba M."/>
            <person name="Lee H.H."/>
            <person name="Kuo T.H."/>
            <person name="Liu D."/>
            <person name="Ke H.M."/>
            <person name="Yokoi T."/>
            <person name="Roa M.B."/>
            <person name="Lu M.J."/>
            <person name="Chang Y.Y."/>
            <person name="Ann P.J."/>
            <person name="Tsai J.N."/>
            <person name="Chen C.Y."/>
            <person name="Tzean S.S."/>
            <person name="Ota Y."/>
            <person name="Hattori T."/>
            <person name="Sahashi N."/>
            <person name="Liou R.F."/>
            <person name="Kikuchi T."/>
            <person name="Tsai I.J."/>
        </authorList>
    </citation>
    <scope>NUCLEOTIDE SEQUENCE [LARGE SCALE GENOMIC DNA]</scope>
    <source>
        <strain evidence="5 6">FFPRI411160</strain>
    </source>
</reference>
<evidence type="ECO:0000256" key="1">
    <source>
        <dbReference type="ARBA" id="ARBA00022574"/>
    </source>
</evidence>
<accession>A0A286UPR3</accession>
<dbReference type="Proteomes" id="UP000217199">
    <property type="component" value="Unassembled WGS sequence"/>
</dbReference>
<evidence type="ECO:0000313" key="6">
    <source>
        <dbReference type="Proteomes" id="UP000217199"/>
    </source>
</evidence>
<feature type="repeat" description="WD" evidence="3">
    <location>
        <begin position="1147"/>
        <end position="1182"/>
    </location>
</feature>